<proteinExistence type="predicted"/>
<dbReference type="GO" id="GO:0008913">
    <property type="term" value="F:Kdo2-lipid IVA acyltransferase activity"/>
    <property type="evidence" value="ECO:0007669"/>
    <property type="project" value="UniProtKB-EC"/>
</dbReference>
<dbReference type="AlphaFoldDB" id="A0A5J4Q731"/>
<sequence>MKRLIHETVYGMVYVTVYIVSLLPMTVLYAISDLIYLFVYYVFAYRKTVVIQNLSRSFSQKKYDEIHFIGKRFYKQFIDDFAEILKMVSISAPNLKKRVLFVGFQIINELVAQEKNVIACLGHCGNWEMLNILPHVLQTDVYAVYKPLSNKIFNRLMTKLRSRFGIKPIASRLITKHILNSKNHPALYLFIADQCPEKVNNRYLFLHQDTGVFNGVEKLACTSASAVVYLHLTQLSRGYYQVVCMPICLDPAVCGSKITEKYLKLLEQNIEEQPFIWLWSHKRWKR</sequence>
<evidence type="ECO:0000256" key="5">
    <source>
        <dbReference type="ARBA" id="ARBA00023136"/>
    </source>
</evidence>
<organism evidence="8">
    <name type="scientific">termite gut metagenome</name>
    <dbReference type="NCBI Taxonomy" id="433724"/>
    <lineage>
        <taxon>unclassified sequences</taxon>
        <taxon>metagenomes</taxon>
        <taxon>organismal metagenomes</taxon>
    </lineage>
</organism>
<dbReference type="PANTHER" id="PTHR30606">
    <property type="entry name" value="LIPID A BIOSYNTHESIS LAUROYL ACYLTRANSFERASE"/>
    <property type="match status" value="1"/>
</dbReference>
<comment type="subcellular location">
    <subcellularLocation>
        <location evidence="1">Cell inner membrane</location>
    </subcellularLocation>
</comment>
<keyword evidence="2" id="KW-1003">Cell membrane</keyword>
<accession>A0A5J4Q731</accession>
<dbReference type="CDD" id="cd07984">
    <property type="entry name" value="LPLAT_LABLAT-like"/>
    <property type="match status" value="1"/>
</dbReference>
<keyword evidence="7" id="KW-1133">Transmembrane helix</keyword>
<comment type="caution">
    <text evidence="8">The sequence shown here is derived from an EMBL/GenBank/DDBJ whole genome shotgun (WGS) entry which is preliminary data.</text>
</comment>
<feature type="transmembrane region" description="Helical" evidence="7">
    <location>
        <begin position="12"/>
        <end position="43"/>
    </location>
</feature>
<evidence type="ECO:0000256" key="7">
    <source>
        <dbReference type="SAM" id="Phobius"/>
    </source>
</evidence>
<dbReference type="EC" id="2.3.1.241" evidence="8"/>
<reference evidence="8" key="1">
    <citation type="submission" date="2019-03" db="EMBL/GenBank/DDBJ databases">
        <title>Single cell metagenomics reveals metabolic interactions within the superorganism composed of flagellate Streblomastix strix and complex community of Bacteroidetes bacteria on its surface.</title>
        <authorList>
            <person name="Treitli S.C."/>
            <person name="Kolisko M."/>
            <person name="Husnik F."/>
            <person name="Keeling P."/>
            <person name="Hampl V."/>
        </authorList>
    </citation>
    <scope>NUCLEOTIDE SEQUENCE</scope>
    <source>
        <strain evidence="8">STM</strain>
    </source>
</reference>
<dbReference type="PANTHER" id="PTHR30606:SF10">
    <property type="entry name" value="PHOSPHATIDYLINOSITOL MANNOSIDE ACYLTRANSFERASE"/>
    <property type="match status" value="1"/>
</dbReference>
<dbReference type="Pfam" id="PF03279">
    <property type="entry name" value="Lip_A_acyltrans"/>
    <property type="match status" value="1"/>
</dbReference>
<keyword evidence="6 8" id="KW-0012">Acyltransferase</keyword>
<evidence type="ECO:0000256" key="1">
    <source>
        <dbReference type="ARBA" id="ARBA00004533"/>
    </source>
</evidence>
<dbReference type="GO" id="GO:0008610">
    <property type="term" value="P:lipid biosynthetic process"/>
    <property type="evidence" value="ECO:0007669"/>
    <property type="project" value="UniProtKB-ARBA"/>
</dbReference>
<gene>
    <name evidence="8" type="ORF">EZS27_032122</name>
</gene>
<evidence type="ECO:0000256" key="4">
    <source>
        <dbReference type="ARBA" id="ARBA00022679"/>
    </source>
</evidence>
<keyword evidence="4 8" id="KW-0808">Transferase</keyword>
<evidence type="ECO:0000256" key="2">
    <source>
        <dbReference type="ARBA" id="ARBA00022475"/>
    </source>
</evidence>
<dbReference type="InterPro" id="IPR004960">
    <property type="entry name" value="LipA_acyltrans"/>
</dbReference>
<dbReference type="EMBL" id="SNRY01004410">
    <property type="protein sequence ID" value="KAA6317776.1"/>
    <property type="molecule type" value="Genomic_DNA"/>
</dbReference>
<evidence type="ECO:0000256" key="3">
    <source>
        <dbReference type="ARBA" id="ARBA00022519"/>
    </source>
</evidence>
<evidence type="ECO:0000313" key="8">
    <source>
        <dbReference type="EMBL" id="KAA6317776.1"/>
    </source>
</evidence>
<dbReference type="GO" id="GO:0005886">
    <property type="term" value="C:plasma membrane"/>
    <property type="evidence" value="ECO:0007669"/>
    <property type="project" value="UniProtKB-SubCell"/>
</dbReference>
<keyword evidence="5 7" id="KW-0472">Membrane</keyword>
<protein>
    <submittedName>
        <fullName evidence="8">Lipid A biosynthesis lauroyltransferase</fullName>
        <ecNumber evidence="8">2.3.1.241</ecNumber>
    </submittedName>
</protein>
<keyword evidence="7" id="KW-0812">Transmembrane</keyword>
<keyword evidence="3" id="KW-0997">Cell inner membrane</keyword>
<dbReference type="GO" id="GO:1901137">
    <property type="term" value="P:carbohydrate derivative biosynthetic process"/>
    <property type="evidence" value="ECO:0007669"/>
    <property type="project" value="UniProtKB-ARBA"/>
</dbReference>
<evidence type="ECO:0000256" key="6">
    <source>
        <dbReference type="ARBA" id="ARBA00023315"/>
    </source>
</evidence>
<name>A0A5J4Q731_9ZZZZ</name>